<protein>
    <submittedName>
        <fullName evidence="2">Putative transporter</fullName>
    </submittedName>
</protein>
<dbReference type="PANTHER" id="PTHR31157">
    <property type="entry name" value="SCP DOMAIN-CONTAINING PROTEIN"/>
    <property type="match status" value="1"/>
</dbReference>
<gene>
    <name evidence="2" type="ORF">Ljor_1103</name>
</gene>
<proteinExistence type="predicted"/>
<evidence type="ECO:0000313" key="3">
    <source>
        <dbReference type="Proteomes" id="UP000055035"/>
    </source>
</evidence>
<organism evidence="2 3">
    <name type="scientific">Legionella jordanis</name>
    <dbReference type="NCBI Taxonomy" id="456"/>
    <lineage>
        <taxon>Bacteria</taxon>
        <taxon>Pseudomonadati</taxon>
        <taxon>Pseudomonadota</taxon>
        <taxon>Gammaproteobacteria</taxon>
        <taxon>Legionellales</taxon>
        <taxon>Legionellaceae</taxon>
        <taxon>Legionella</taxon>
    </lineage>
</organism>
<keyword evidence="3" id="KW-1185">Reference proteome</keyword>
<evidence type="ECO:0000313" key="2">
    <source>
        <dbReference type="EMBL" id="KTD16797.1"/>
    </source>
</evidence>
<dbReference type="InterPro" id="IPR014044">
    <property type="entry name" value="CAP_dom"/>
</dbReference>
<dbReference type="SUPFAM" id="SSF55797">
    <property type="entry name" value="PR-1-like"/>
    <property type="match status" value="1"/>
</dbReference>
<comment type="caution">
    <text evidence="2">The sequence shown here is derived from an EMBL/GenBank/DDBJ whole genome shotgun (WGS) entry which is preliminary data.</text>
</comment>
<name>A0A0W0VA93_9GAMM</name>
<dbReference type="PANTHER" id="PTHR31157:SF1">
    <property type="entry name" value="SCP DOMAIN-CONTAINING PROTEIN"/>
    <property type="match status" value="1"/>
</dbReference>
<dbReference type="AlphaFoldDB" id="A0A0W0VA93"/>
<dbReference type="EMBL" id="LNYJ01000011">
    <property type="protein sequence ID" value="KTD16797.1"/>
    <property type="molecule type" value="Genomic_DNA"/>
</dbReference>
<dbReference type="InterPro" id="IPR035940">
    <property type="entry name" value="CAP_sf"/>
</dbReference>
<dbReference type="CDD" id="cd05379">
    <property type="entry name" value="CAP_bacterial"/>
    <property type="match status" value="1"/>
</dbReference>
<dbReference type="Proteomes" id="UP000055035">
    <property type="component" value="Unassembled WGS sequence"/>
</dbReference>
<dbReference type="Pfam" id="PF00188">
    <property type="entry name" value="CAP"/>
    <property type="match status" value="1"/>
</dbReference>
<feature type="domain" description="SCP" evidence="1">
    <location>
        <begin position="65"/>
        <end position="179"/>
    </location>
</feature>
<dbReference type="STRING" id="456.Ljor_1103"/>
<evidence type="ECO:0000259" key="1">
    <source>
        <dbReference type="Pfam" id="PF00188"/>
    </source>
</evidence>
<dbReference type="PATRIC" id="fig|456.5.peg.1174"/>
<dbReference type="RefSeq" id="WP_232004003.1">
    <property type="nucleotide sequence ID" value="NZ_CAAAIC010000002.1"/>
</dbReference>
<dbReference type="Gene3D" id="3.40.33.10">
    <property type="entry name" value="CAP"/>
    <property type="match status" value="1"/>
</dbReference>
<sequence length="189" mass="21609">MLKIFAKYAGKFCIEINKRLKMKKILSVANALIVLSFLSLFHSEAAAKSTQENVETGSSMEKAILYYVNQYRAQKGLPALKMNKQMSREAEIHSREMAAHKISFGHKDFNKRIKRLFAEIKDCRGGAENVAYNYKGAQDVVKNWMTSRGHRRNILGHYNLTGIGLARDSKGKIYFTQIFLKTDNPAYKH</sequence>
<reference evidence="2 3" key="1">
    <citation type="submission" date="2015-11" db="EMBL/GenBank/DDBJ databases">
        <title>Genomic analysis of 38 Legionella species identifies large and diverse effector repertoires.</title>
        <authorList>
            <person name="Burstein D."/>
            <person name="Amaro F."/>
            <person name="Zusman T."/>
            <person name="Lifshitz Z."/>
            <person name="Cohen O."/>
            <person name="Gilbert J.A."/>
            <person name="Pupko T."/>
            <person name="Shuman H.A."/>
            <person name="Segal G."/>
        </authorList>
    </citation>
    <scope>NUCLEOTIDE SEQUENCE [LARGE SCALE GENOMIC DNA]</scope>
    <source>
        <strain evidence="2 3">BL-540</strain>
    </source>
</reference>
<accession>A0A0W0VA93</accession>